<comment type="caution">
    <text evidence="2">The sequence shown here is derived from an EMBL/GenBank/DDBJ whole genome shotgun (WGS) entry which is preliminary data.</text>
</comment>
<evidence type="ECO:0000313" key="3">
    <source>
        <dbReference type="Proteomes" id="UP000737018"/>
    </source>
</evidence>
<dbReference type="EMBL" id="JRKL02005187">
    <property type="protein sequence ID" value="KAF3950959.1"/>
    <property type="molecule type" value="Genomic_DNA"/>
</dbReference>
<name>A0A8J4QQI7_9ROSI</name>
<organism evidence="2 3">
    <name type="scientific">Castanea mollissima</name>
    <name type="common">Chinese chestnut</name>
    <dbReference type="NCBI Taxonomy" id="60419"/>
    <lineage>
        <taxon>Eukaryota</taxon>
        <taxon>Viridiplantae</taxon>
        <taxon>Streptophyta</taxon>
        <taxon>Embryophyta</taxon>
        <taxon>Tracheophyta</taxon>
        <taxon>Spermatophyta</taxon>
        <taxon>Magnoliopsida</taxon>
        <taxon>eudicotyledons</taxon>
        <taxon>Gunneridae</taxon>
        <taxon>Pentapetalae</taxon>
        <taxon>rosids</taxon>
        <taxon>fabids</taxon>
        <taxon>Fagales</taxon>
        <taxon>Fagaceae</taxon>
        <taxon>Castanea</taxon>
    </lineage>
</organism>
<reference evidence="2" key="1">
    <citation type="submission" date="2020-03" db="EMBL/GenBank/DDBJ databases">
        <title>Castanea mollissima Vanexum genome sequencing.</title>
        <authorList>
            <person name="Staton M."/>
        </authorList>
    </citation>
    <scope>NUCLEOTIDE SEQUENCE</scope>
    <source>
        <tissue evidence="2">Leaf</tissue>
    </source>
</reference>
<proteinExistence type="predicted"/>
<gene>
    <name evidence="2" type="ORF">CMV_023341</name>
</gene>
<dbReference type="Proteomes" id="UP000737018">
    <property type="component" value="Unassembled WGS sequence"/>
</dbReference>
<keyword evidence="3" id="KW-1185">Reference proteome</keyword>
<accession>A0A8J4QQI7</accession>
<evidence type="ECO:0000256" key="1">
    <source>
        <dbReference type="SAM" id="MobiDB-lite"/>
    </source>
</evidence>
<sequence length="225" mass="24549">MWLFSKSLGQLYKPNLSEQNQVEVEAICRIKDYNVIGSRFVLGNHTDFIKWLGVNVECICCPQKSDITYLPLPSDRNGCGSSSVLNDTELPPFQPVFSTSYGFEPGLRGFLGDLNVSLSAPNNSELLALLPGPNMDHEVSNTVNDLRLLKGIHNDGCDSDERESEPPLFPDSTNGFDFGFAQPNLELGSSVSGGFHLGSSSMAHACVNDDSDFNMGPPPKKMRTS</sequence>
<dbReference type="OrthoDB" id="10479297at2759"/>
<evidence type="ECO:0000313" key="2">
    <source>
        <dbReference type="EMBL" id="KAF3950959.1"/>
    </source>
</evidence>
<protein>
    <submittedName>
        <fullName evidence="2">Uncharacterized protein</fullName>
    </submittedName>
</protein>
<dbReference type="AlphaFoldDB" id="A0A8J4QQI7"/>
<feature type="region of interest" description="Disordered" evidence="1">
    <location>
        <begin position="206"/>
        <end position="225"/>
    </location>
</feature>